<dbReference type="AlphaFoldDB" id="A0A8S1VW76"/>
<evidence type="ECO:0000313" key="1">
    <source>
        <dbReference type="EMBL" id="CAD8180092.1"/>
    </source>
</evidence>
<protein>
    <submittedName>
        <fullName evidence="1">Uncharacterized protein</fullName>
    </submittedName>
</protein>
<dbReference type="Proteomes" id="UP000683925">
    <property type="component" value="Unassembled WGS sequence"/>
</dbReference>
<gene>
    <name evidence="1" type="ORF">POCTA_138.1.T0740141</name>
</gene>
<keyword evidence="2" id="KW-1185">Reference proteome</keyword>
<organism evidence="1 2">
    <name type="scientific">Paramecium octaurelia</name>
    <dbReference type="NCBI Taxonomy" id="43137"/>
    <lineage>
        <taxon>Eukaryota</taxon>
        <taxon>Sar</taxon>
        <taxon>Alveolata</taxon>
        <taxon>Ciliophora</taxon>
        <taxon>Intramacronucleata</taxon>
        <taxon>Oligohymenophorea</taxon>
        <taxon>Peniculida</taxon>
        <taxon>Parameciidae</taxon>
        <taxon>Paramecium</taxon>
    </lineage>
</organism>
<comment type="caution">
    <text evidence="1">The sequence shown here is derived from an EMBL/GenBank/DDBJ whole genome shotgun (WGS) entry which is preliminary data.</text>
</comment>
<accession>A0A8S1VW76</accession>
<dbReference type="EMBL" id="CAJJDP010000073">
    <property type="protein sequence ID" value="CAD8180092.1"/>
    <property type="molecule type" value="Genomic_DNA"/>
</dbReference>
<sequence length="137" mass="16576">MRNSQNFKQTYEINSNYECRIIQNNLFDINPLVFFLMQNKKDFEQTFKLIYFYISLQAITNLDIIINKELSAKFKYSNLGRQSQSQILNRNSDWYQGSRLLQMPLQKQMRDEKKNIGIWKFSESEKSYLKIESYIQN</sequence>
<proteinExistence type="predicted"/>
<name>A0A8S1VW76_PAROT</name>
<reference evidence="1" key="1">
    <citation type="submission" date="2021-01" db="EMBL/GenBank/DDBJ databases">
        <authorList>
            <consortium name="Genoscope - CEA"/>
            <person name="William W."/>
        </authorList>
    </citation>
    <scope>NUCLEOTIDE SEQUENCE</scope>
</reference>
<evidence type="ECO:0000313" key="2">
    <source>
        <dbReference type="Proteomes" id="UP000683925"/>
    </source>
</evidence>